<dbReference type="AlphaFoldDB" id="A0A917BPH4"/>
<reference evidence="1" key="2">
    <citation type="submission" date="2020-09" db="EMBL/GenBank/DDBJ databases">
        <authorList>
            <person name="Sun Q."/>
            <person name="Zhou Y."/>
        </authorList>
    </citation>
    <scope>NUCLEOTIDE SEQUENCE</scope>
    <source>
        <strain evidence="1">CGMCC 1.12160</strain>
    </source>
</reference>
<evidence type="ECO:0000313" key="1">
    <source>
        <dbReference type="EMBL" id="GGF52816.1"/>
    </source>
</evidence>
<keyword evidence="2" id="KW-1185">Reference proteome</keyword>
<name>A0A917BPH4_9MICO</name>
<proteinExistence type="predicted"/>
<protein>
    <submittedName>
        <fullName evidence="1">Uncharacterized protein</fullName>
    </submittedName>
</protein>
<sequence>MTSPSPAVRRRQQQVARLARRTPGLVPAVDRALHRVRRNATLTDLFWRVFVPETTLGVRPVALHPGRRLAGRDVVFLPVVAVLGLGLTDEQAQTLLQTVADLQAQERSFKPLLILDRPVLGAARSHGFVVELVTPREDWAAMPGGSADPAHWLEHVGRRVAGIVEHYQVLHLARAGADGLDPLDLAVLRALAGRLPADLDVRLVEEDR</sequence>
<dbReference type="Proteomes" id="UP000605670">
    <property type="component" value="Unassembled WGS sequence"/>
</dbReference>
<dbReference type="RefSeq" id="WP_188430504.1">
    <property type="nucleotide sequence ID" value="NZ_BAABKH010000003.1"/>
</dbReference>
<organism evidence="1 2">
    <name type="scientific">Ornithinimicrobium tianjinense</name>
    <dbReference type="NCBI Taxonomy" id="1195761"/>
    <lineage>
        <taxon>Bacteria</taxon>
        <taxon>Bacillati</taxon>
        <taxon>Actinomycetota</taxon>
        <taxon>Actinomycetes</taxon>
        <taxon>Micrococcales</taxon>
        <taxon>Ornithinimicrobiaceae</taxon>
        <taxon>Ornithinimicrobium</taxon>
    </lineage>
</organism>
<evidence type="ECO:0000313" key="2">
    <source>
        <dbReference type="Proteomes" id="UP000605670"/>
    </source>
</evidence>
<reference evidence="1" key="1">
    <citation type="journal article" date="2014" name="Int. J. Syst. Evol. Microbiol.">
        <title>Complete genome sequence of Corynebacterium casei LMG S-19264T (=DSM 44701T), isolated from a smear-ripened cheese.</title>
        <authorList>
            <consortium name="US DOE Joint Genome Institute (JGI-PGF)"/>
            <person name="Walter F."/>
            <person name="Albersmeier A."/>
            <person name="Kalinowski J."/>
            <person name="Ruckert C."/>
        </authorList>
    </citation>
    <scope>NUCLEOTIDE SEQUENCE</scope>
    <source>
        <strain evidence="1">CGMCC 1.12160</strain>
    </source>
</reference>
<gene>
    <name evidence="1" type="ORF">GCM10011366_20780</name>
</gene>
<dbReference type="EMBL" id="BMEM01000003">
    <property type="protein sequence ID" value="GGF52816.1"/>
    <property type="molecule type" value="Genomic_DNA"/>
</dbReference>
<accession>A0A917BPH4</accession>
<comment type="caution">
    <text evidence="1">The sequence shown here is derived from an EMBL/GenBank/DDBJ whole genome shotgun (WGS) entry which is preliminary data.</text>
</comment>